<keyword evidence="3" id="KW-0804">Transcription</keyword>
<dbReference type="Proteomes" id="UP001232063">
    <property type="component" value="Unassembled WGS sequence"/>
</dbReference>
<dbReference type="InterPro" id="IPR014036">
    <property type="entry name" value="DeoR-like_C"/>
</dbReference>
<proteinExistence type="predicted"/>
<dbReference type="GO" id="GO:0003700">
    <property type="term" value="F:DNA-binding transcription factor activity"/>
    <property type="evidence" value="ECO:0007669"/>
    <property type="project" value="InterPro"/>
</dbReference>
<dbReference type="SUPFAM" id="SSF46785">
    <property type="entry name" value="Winged helix' DNA-binding domain"/>
    <property type="match status" value="1"/>
</dbReference>
<dbReference type="AlphaFoldDB" id="A0AAE3R2B3"/>
<dbReference type="Pfam" id="PF08220">
    <property type="entry name" value="HTH_DeoR"/>
    <property type="match status" value="1"/>
</dbReference>
<keyword evidence="2 5" id="KW-0238">DNA-binding</keyword>
<dbReference type="PANTHER" id="PTHR30363:SF44">
    <property type="entry name" value="AGA OPERON TRANSCRIPTIONAL REPRESSOR-RELATED"/>
    <property type="match status" value="1"/>
</dbReference>
<reference evidence="5" key="1">
    <citation type="submission" date="2023-05" db="EMBL/GenBank/DDBJ databases">
        <authorList>
            <person name="Zhang X."/>
        </authorList>
    </citation>
    <scope>NUCLEOTIDE SEQUENCE</scope>
    <source>
        <strain evidence="5">BD1B2-1</strain>
    </source>
</reference>
<dbReference type="SUPFAM" id="SSF100950">
    <property type="entry name" value="NagB/RpiA/CoA transferase-like"/>
    <property type="match status" value="1"/>
</dbReference>
<dbReference type="PROSITE" id="PS00894">
    <property type="entry name" value="HTH_DEOR_1"/>
    <property type="match status" value="1"/>
</dbReference>
<accession>A0AAE3R2B3</accession>
<dbReference type="InterPro" id="IPR018356">
    <property type="entry name" value="Tscrpt_reg_HTH_DeoR_CS"/>
</dbReference>
<dbReference type="PANTHER" id="PTHR30363">
    <property type="entry name" value="HTH-TYPE TRANSCRIPTIONAL REGULATOR SRLR-RELATED"/>
    <property type="match status" value="1"/>
</dbReference>
<dbReference type="InterPro" id="IPR001034">
    <property type="entry name" value="DeoR_HTH"/>
</dbReference>
<gene>
    <name evidence="5" type="ORF">QNI22_05235</name>
</gene>
<evidence type="ECO:0000256" key="3">
    <source>
        <dbReference type="ARBA" id="ARBA00023163"/>
    </source>
</evidence>
<dbReference type="Pfam" id="PF00455">
    <property type="entry name" value="DeoRC"/>
    <property type="match status" value="1"/>
</dbReference>
<keyword evidence="1" id="KW-0805">Transcription regulation</keyword>
<dbReference type="InterPro" id="IPR036388">
    <property type="entry name" value="WH-like_DNA-bd_sf"/>
</dbReference>
<dbReference type="InterPro" id="IPR037171">
    <property type="entry name" value="NagB/RpiA_transferase-like"/>
</dbReference>
<dbReference type="Gene3D" id="1.10.10.10">
    <property type="entry name" value="Winged helix-like DNA-binding domain superfamily/Winged helix DNA-binding domain"/>
    <property type="match status" value="1"/>
</dbReference>
<feature type="domain" description="HTH deoR-type" evidence="4">
    <location>
        <begin position="3"/>
        <end position="58"/>
    </location>
</feature>
<organism evidence="5 6">
    <name type="scientific">Xanthocytophaga agilis</name>
    <dbReference type="NCBI Taxonomy" id="3048010"/>
    <lineage>
        <taxon>Bacteria</taxon>
        <taxon>Pseudomonadati</taxon>
        <taxon>Bacteroidota</taxon>
        <taxon>Cytophagia</taxon>
        <taxon>Cytophagales</taxon>
        <taxon>Rhodocytophagaceae</taxon>
        <taxon>Xanthocytophaga</taxon>
    </lineage>
</organism>
<dbReference type="PRINTS" id="PR00037">
    <property type="entry name" value="HTHLACR"/>
</dbReference>
<dbReference type="InterPro" id="IPR036390">
    <property type="entry name" value="WH_DNA-bd_sf"/>
</dbReference>
<comment type="caution">
    <text evidence="5">The sequence shown here is derived from an EMBL/GenBank/DDBJ whole genome shotgun (WGS) entry which is preliminary data.</text>
</comment>
<dbReference type="SMART" id="SM00420">
    <property type="entry name" value="HTH_DEOR"/>
    <property type="match status" value="1"/>
</dbReference>
<dbReference type="GO" id="GO:0003677">
    <property type="term" value="F:DNA binding"/>
    <property type="evidence" value="ECO:0007669"/>
    <property type="project" value="UniProtKB-KW"/>
</dbReference>
<evidence type="ECO:0000256" key="2">
    <source>
        <dbReference type="ARBA" id="ARBA00023125"/>
    </source>
</evidence>
<name>A0AAE3R2B3_9BACT</name>
<dbReference type="PROSITE" id="PS51000">
    <property type="entry name" value="HTH_DEOR_2"/>
    <property type="match status" value="1"/>
</dbReference>
<sequence>MLKEERHQHILSELNIRNRILLTDIAQKLQVSEDTIRRDLKELHEEGKLKKVHGGAVAKSFNPFSFREEEIYDRANKLLIAEKACRLIKDGQAILITGGTTNLELISLLPKNLRCTFFTPSLPVAMQLAQFPTIETILIGGKLSPDAMVTTGGEAFNLLNRLKVDLCFLGTGHLDVNFGLSEFDWEIVELKQALIRSSRKIISLTLSAKINSIQRYKVCDLSAIHMLITELDPFDEKLTPFRMSGLDIL</sequence>
<evidence type="ECO:0000313" key="5">
    <source>
        <dbReference type="EMBL" id="MDJ1500034.1"/>
    </source>
</evidence>
<evidence type="ECO:0000313" key="6">
    <source>
        <dbReference type="Proteomes" id="UP001232063"/>
    </source>
</evidence>
<protein>
    <submittedName>
        <fullName evidence="5">DeoR/GlpR family DNA-binding transcription regulator</fullName>
    </submittedName>
</protein>
<evidence type="ECO:0000256" key="1">
    <source>
        <dbReference type="ARBA" id="ARBA00023015"/>
    </source>
</evidence>
<dbReference type="InterPro" id="IPR050313">
    <property type="entry name" value="Carb_Metab_HTH_regulators"/>
</dbReference>
<dbReference type="RefSeq" id="WP_314509565.1">
    <property type="nucleotide sequence ID" value="NZ_JASJOU010000001.1"/>
</dbReference>
<dbReference type="EMBL" id="JASJOU010000001">
    <property type="protein sequence ID" value="MDJ1500034.1"/>
    <property type="molecule type" value="Genomic_DNA"/>
</dbReference>
<evidence type="ECO:0000259" key="4">
    <source>
        <dbReference type="PROSITE" id="PS51000"/>
    </source>
</evidence>
<keyword evidence="6" id="KW-1185">Reference proteome</keyword>
<dbReference type="SMART" id="SM01134">
    <property type="entry name" value="DeoRC"/>
    <property type="match status" value="1"/>
</dbReference>